<dbReference type="SMART" id="SM00728">
    <property type="entry name" value="ChW"/>
    <property type="match status" value="9"/>
</dbReference>
<dbReference type="SUPFAM" id="SSF141523">
    <property type="entry name" value="L,D-transpeptidase catalytic domain-like"/>
    <property type="match status" value="1"/>
</dbReference>
<dbReference type="PANTHER" id="PTHR30582">
    <property type="entry name" value="L,D-TRANSPEPTIDASE"/>
    <property type="match status" value="1"/>
</dbReference>
<dbReference type="eggNOG" id="COG1876">
    <property type="taxonomic scope" value="Bacteria"/>
</dbReference>
<comment type="caution">
    <text evidence="8">The sequence shown here is derived from an EMBL/GenBank/DDBJ whole genome shotgun (WGS) entry which is preliminary data.</text>
</comment>
<proteinExistence type="predicted"/>
<evidence type="ECO:0000256" key="6">
    <source>
        <dbReference type="PROSITE-ProRule" id="PRU01373"/>
    </source>
</evidence>
<evidence type="ECO:0000256" key="4">
    <source>
        <dbReference type="ARBA" id="ARBA00022984"/>
    </source>
</evidence>
<dbReference type="InterPro" id="IPR005490">
    <property type="entry name" value="LD_TPept_cat_dom"/>
</dbReference>
<reference evidence="8 9" key="1">
    <citation type="submission" date="2010-12" db="EMBL/GenBank/DDBJ databases">
        <authorList>
            <person name="Muzny D."/>
            <person name="Qin X."/>
            <person name="Deng J."/>
            <person name="Jiang H."/>
            <person name="Liu Y."/>
            <person name="Qu J."/>
            <person name="Song X.-Z."/>
            <person name="Zhang L."/>
            <person name="Thornton R."/>
            <person name="Coyle M."/>
            <person name="Francisco L."/>
            <person name="Jackson L."/>
            <person name="Javaid M."/>
            <person name="Korchina V."/>
            <person name="Kovar C."/>
            <person name="Mata R."/>
            <person name="Mathew T."/>
            <person name="Ngo R."/>
            <person name="Nguyen L."/>
            <person name="Nguyen N."/>
            <person name="Okwuonu G."/>
            <person name="Ongeri F."/>
            <person name="Pham C."/>
            <person name="Simmons D."/>
            <person name="Wilczek-Boney K."/>
            <person name="Hale W."/>
            <person name="Jakkamsetti A."/>
            <person name="Pham P."/>
            <person name="Ruth R."/>
            <person name="San Lucas F."/>
            <person name="Warren J."/>
            <person name="Zhang J."/>
            <person name="Zhao Z."/>
            <person name="Zhou C."/>
            <person name="Zhu D."/>
            <person name="Lee S."/>
            <person name="Bess C."/>
            <person name="Blankenburg K."/>
            <person name="Forbes L."/>
            <person name="Fu Q."/>
            <person name="Gubbala S."/>
            <person name="Hirani K."/>
            <person name="Jayaseelan J.C."/>
            <person name="Lara F."/>
            <person name="Munidasa M."/>
            <person name="Palculict T."/>
            <person name="Patil S."/>
            <person name="Pu L.-L."/>
            <person name="Saada N."/>
            <person name="Tang L."/>
            <person name="Weissenberger G."/>
            <person name="Zhu Y."/>
            <person name="Hemphill L."/>
            <person name="Shang Y."/>
            <person name="Youmans B."/>
            <person name="Ayvaz T."/>
            <person name="Ross M."/>
            <person name="Santibanez J."/>
            <person name="Aqrawi P."/>
            <person name="Gross S."/>
            <person name="Joshi V."/>
            <person name="Fowler G."/>
            <person name="Nazareth L."/>
            <person name="Reid J."/>
            <person name="Worley K."/>
            <person name="Petrosino J."/>
            <person name="Highlander S."/>
            <person name="Gibbs R."/>
        </authorList>
    </citation>
    <scope>NUCLEOTIDE SEQUENCE [LARGE SCALE GENOMIC DNA]</scope>
    <source>
        <strain evidence="8 9">ATCC 23263</strain>
    </source>
</reference>
<gene>
    <name evidence="8" type="ORF">HMP0721_1547</name>
</gene>
<name>E6MHR2_9FIRM</name>
<dbReference type="Gene3D" id="2.40.440.10">
    <property type="entry name" value="L,D-transpeptidase catalytic domain-like"/>
    <property type="match status" value="1"/>
</dbReference>
<evidence type="ECO:0000256" key="1">
    <source>
        <dbReference type="ARBA" id="ARBA00004752"/>
    </source>
</evidence>
<dbReference type="RefSeq" id="WP_006598969.1">
    <property type="nucleotide sequence ID" value="NZ_GL622359.1"/>
</dbReference>
<feature type="active site" description="Proton donor/acceptor" evidence="6">
    <location>
        <position position="615"/>
    </location>
</feature>
<sequence length="663" mass="71576">MTREKTGRGILMLLMMVVVLSFGAGMVFAADPVSKDNASEALSLADVQTGLQYQAHVSQQGWQNPIPFAKQDQGDVFAGTSGKGLAIEALRIQQDSNKLNPAQLGIQYEAHVAQRGWLAPVSSADTNGMAGTVGQKLAVQAVRMKLTGTEASRFHLYYRVHVQNYGWLDWACDGENAGTTGFDLRVEAIQIKMLAADSHFVGSTVRPYVDASKLNNGSVRYAAHVQQAGWQNAVQDGATAGTEGRSLRLEAVRMNAQAANLPPGIKITYRGHVQNSGWQAWKSDGQTAGTVGRGLRLEALQAKLTGPMAARYNLYYRAHVAYYGWLDWTAGGKTAGTTGLAYPMEAIQVTLREKSQGAPGATAMPSVDAAQVAAGTQVNYRAHVSGIGWQSRIANGRMAGTTGQKRAVEAIDLNLSGVVRASSVHYRMHVQKIGWQGWKSNGQIAGTTGRSLRGEALQIKLSGTAAALFDVYYRVHAQNVGWLGWAKNGQEAGTSGGSLRMEAFEVRLVRKGSRAPGSTARPYVKMVPKSPKAFGWMPVSPTCICVDRPHQTLKAYVNGREILSTPVITGRPGMSTPAGNYKIRAKQSPSVLIGPGYRSYVRYWMPFIRNSIGIHDASWQDAKGYGGNAYLIGRGSHGCVNTPLWAVKKVYRTFPVGTPVYVR</sequence>
<dbReference type="STRING" id="887929.HMP0721_1547"/>
<dbReference type="InterPro" id="IPR038063">
    <property type="entry name" value="Transpep_catalytic_dom"/>
</dbReference>
<evidence type="ECO:0000256" key="3">
    <source>
        <dbReference type="ARBA" id="ARBA00022960"/>
    </source>
</evidence>
<accession>E6MHR2</accession>
<keyword evidence="2" id="KW-0808">Transferase</keyword>
<dbReference type="UniPathway" id="UPA00219"/>
<dbReference type="EMBL" id="AEQN01000021">
    <property type="protein sequence ID" value="EFV01384.1"/>
    <property type="molecule type" value="Genomic_DNA"/>
</dbReference>
<dbReference type="GO" id="GO:0071972">
    <property type="term" value="F:peptidoglycan L,D-transpeptidase activity"/>
    <property type="evidence" value="ECO:0007669"/>
    <property type="project" value="TreeGrafter"/>
</dbReference>
<dbReference type="OrthoDB" id="9792074at2"/>
<dbReference type="PANTHER" id="PTHR30582:SF33">
    <property type="entry name" value="EXPORTED PROTEIN"/>
    <property type="match status" value="1"/>
</dbReference>
<evidence type="ECO:0000256" key="5">
    <source>
        <dbReference type="ARBA" id="ARBA00023316"/>
    </source>
</evidence>
<feature type="active site" description="Nucleophile" evidence="6">
    <location>
        <position position="639"/>
    </location>
</feature>
<dbReference type="GO" id="GO:0008360">
    <property type="term" value="P:regulation of cell shape"/>
    <property type="evidence" value="ECO:0007669"/>
    <property type="project" value="UniProtKB-UniRule"/>
</dbReference>
<dbReference type="GO" id="GO:0071555">
    <property type="term" value="P:cell wall organization"/>
    <property type="evidence" value="ECO:0007669"/>
    <property type="project" value="UniProtKB-UniRule"/>
</dbReference>
<keyword evidence="3 6" id="KW-0133">Cell shape</keyword>
<dbReference type="GO" id="GO:0016740">
    <property type="term" value="F:transferase activity"/>
    <property type="evidence" value="ECO:0007669"/>
    <property type="project" value="UniProtKB-KW"/>
</dbReference>
<dbReference type="GO" id="GO:0018104">
    <property type="term" value="P:peptidoglycan-protein cross-linking"/>
    <property type="evidence" value="ECO:0007669"/>
    <property type="project" value="TreeGrafter"/>
</dbReference>
<dbReference type="Proteomes" id="UP000004754">
    <property type="component" value="Unassembled WGS sequence"/>
</dbReference>
<protein>
    <submittedName>
        <fullName evidence="8">ErfK/YbiS/YcfS/YnhG</fullName>
    </submittedName>
</protein>
<dbReference type="CDD" id="cd16913">
    <property type="entry name" value="YkuD_like"/>
    <property type="match status" value="1"/>
</dbReference>
<dbReference type="InterPro" id="IPR006637">
    <property type="entry name" value="ChW"/>
</dbReference>
<evidence type="ECO:0000259" key="7">
    <source>
        <dbReference type="PROSITE" id="PS52029"/>
    </source>
</evidence>
<feature type="domain" description="L,D-TPase catalytic" evidence="7">
    <location>
        <begin position="542"/>
        <end position="663"/>
    </location>
</feature>
<dbReference type="PROSITE" id="PS52029">
    <property type="entry name" value="LD_TPASE"/>
    <property type="match status" value="1"/>
</dbReference>
<comment type="pathway">
    <text evidence="1 6">Cell wall biogenesis; peptidoglycan biosynthesis.</text>
</comment>
<keyword evidence="9" id="KW-1185">Reference proteome</keyword>
<organism evidence="8 9">
    <name type="scientific">Pseudoramibacter alactolyticus ATCC 23263</name>
    <dbReference type="NCBI Taxonomy" id="887929"/>
    <lineage>
        <taxon>Bacteria</taxon>
        <taxon>Bacillati</taxon>
        <taxon>Bacillota</taxon>
        <taxon>Clostridia</taxon>
        <taxon>Eubacteriales</taxon>
        <taxon>Eubacteriaceae</taxon>
        <taxon>Pseudoramibacter</taxon>
    </lineage>
</organism>
<evidence type="ECO:0000313" key="9">
    <source>
        <dbReference type="Proteomes" id="UP000004754"/>
    </source>
</evidence>
<dbReference type="eggNOG" id="COG5492">
    <property type="taxonomic scope" value="Bacteria"/>
</dbReference>
<evidence type="ECO:0000256" key="2">
    <source>
        <dbReference type="ARBA" id="ARBA00022679"/>
    </source>
</evidence>
<dbReference type="HOGENOM" id="CLU_413792_0_0_9"/>
<dbReference type="GO" id="GO:0005576">
    <property type="term" value="C:extracellular region"/>
    <property type="evidence" value="ECO:0007669"/>
    <property type="project" value="TreeGrafter"/>
</dbReference>
<keyword evidence="5 6" id="KW-0961">Cell wall biogenesis/degradation</keyword>
<dbReference type="Pfam" id="PF07538">
    <property type="entry name" value="ChW"/>
    <property type="match status" value="9"/>
</dbReference>
<dbReference type="Pfam" id="PF03734">
    <property type="entry name" value="YkuD"/>
    <property type="match status" value="1"/>
</dbReference>
<dbReference type="AlphaFoldDB" id="E6MHR2"/>
<dbReference type="eggNOG" id="COG1376">
    <property type="taxonomic scope" value="Bacteria"/>
</dbReference>
<keyword evidence="4 6" id="KW-0573">Peptidoglycan synthesis</keyword>
<evidence type="ECO:0000313" key="8">
    <source>
        <dbReference type="EMBL" id="EFV01384.1"/>
    </source>
</evidence>
<dbReference type="InterPro" id="IPR050979">
    <property type="entry name" value="LD-transpeptidase"/>
</dbReference>